<dbReference type="OrthoDB" id="9778515at2"/>
<proteinExistence type="inferred from homology"/>
<organism evidence="5 6">
    <name type="scientific">Peribacillus cavernae</name>
    <dbReference type="NCBI Taxonomy" id="1674310"/>
    <lineage>
        <taxon>Bacteria</taxon>
        <taxon>Bacillati</taxon>
        <taxon>Bacillota</taxon>
        <taxon>Bacilli</taxon>
        <taxon>Bacillales</taxon>
        <taxon>Bacillaceae</taxon>
        <taxon>Peribacillus</taxon>
    </lineage>
</organism>
<reference evidence="5 6" key="1">
    <citation type="submission" date="2018-12" db="EMBL/GenBank/DDBJ databases">
        <title>Bacillus chawlae sp. nov., Bacillus glennii sp. nov., and Bacillus saganii sp. nov. Isolated from the Vehicle Assembly Building at Kennedy Space Center where the Viking Spacecraft were Assembled.</title>
        <authorList>
            <person name="Seuylemezian A."/>
            <person name="Vaishampayan P."/>
        </authorList>
    </citation>
    <scope>NUCLEOTIDE SEQUENCE [LARGE SCALE GENOMIC DNA]</scope>
    <source>
        <strain evidence="5 6">L5</strain>
    </source>
</reference>
<evidence type="ECO:0000256" key="1">
    <source>
        <dbReference type="ARBA" id="ARBA00006534"/>
    </source>
</evidence>
<evidence type="ECO:0000313" key="6">
    <source>
        <dbReference type="Proteomes" id="UP000267430"/>
    </source>
</evidence>
<dbReference type="PANTHER" id="PTHR20842:SF0">
    <property type="entry name" value="ALPHA-ASPARTYL DIPEPTIDASE"/>
    <property type="match status" value="1"/>
</dbReference>
<dbReference type="Pfam" id="PF03575">
    <property type="entry name" value="Peptidase_S51"/>
    <property type="match status" value="1"/>
</dbReference>
<dbReference type="AlphaFoldDB" id="A0A3S0VIS2"/>
<comment type="caution">
    <text evidence="5">The sequence shown here is derived from an EMBL/GenBank/DDBJ whole genome shotgun (WGS) entry which is preliminary data.</text>
</comment>
<protein>
    <recommendedName>
        <fullName evidence="7">Peptidase E</fullName>
    </recommendedName>
</protein>
<comment type="similarity">
    <text evidence="1">Belongs to the peptidase S51 family.</text>
</comment>
<accession>A0A3S0VIS2</accession>
<evidence type="ECO:0000256" key="2">
    <source>
        <dbReference type="ARBA" id="ARBA00022670"/>
    </source>
</evidence>
<evidence type="ECO:0000256" key="3">
    <source>
        <dbReference type="ARBA" id="ARBA00022801"/>
    </source>
</evidence>
<evidence type="ECO:0000256" key="4">
    <source>
        <dbReference type="ARBA" id="ARBA00022825"/>
    </source>
</evidence>
<gene>
    <name evidence="5" type="ORF">ELQ35_11365</name>
</gene>
<dbReference type="Proteomes" id="UP000267430">
    <property type="component" value="Unassembled WGS sequence"/>
</dbReference>
<dbReference type="InterPro" id="IPR005320">
    <property type="entry name" value="Peptidase_S51"/>
</dbReference>
<dbReference type="GO" id="GO:0008236">
    <property type="term" value="F:serine-type peptidase activity"/>
    <property type="evidence" value="ECO:0007669"/>
    <property type="project" value="UniProtKB-KW"/>
</dbReference>
<keyword evidence="4" id="KW-0720">Serine protease</keyword>
<keyword evidence="2" id="KW-0645">Protease</keyword>
<dbReference type="InterPro" id="IPR029062">
    <property type="entry name" value="Class_I_gatase-like"/>
</dbReference>
<dbReference type="GO" id="GO:0006508">
    <property type="term" value="P:proteolysis"/>
    <property type="evidence" value="ECO:0007669"/>
    <property type="project" value="UniProtKB-KW"/>
</dbReference>
<dbReference type="Gene3D" id="3.40.50.880">
    <property type="match status" value="1"/>
</dbReference>
<keyword evidence="6" id="KW-1185">Reference proteome</keyword>
<evidence type="ECO:0008006" key="7">
    <source>
        <dbReference type="Google" id="ProtNLM"/>
    </source>
</evidence>
<keyword evidence="3" id="KW-0378">Hydrolase</keyword>
<dbReference type="SUPFAM" id="SSF52317">
    <property type="entry name" value="Class I glutamine amidotransferase-like"/>
    <property type="match status" value="1"/>
</dbReference>
<evidence type="ECO:0000313" key="5">
    <source>
        <dbReference type="EMBL" id="RUQ28835.1"/>
    </source>
</evidence>
<sequence>MNSLQKLLDLDFAYLETFTRRIEMLEKCEKYKLDQKLISALKKETLIAGISAGAICWFKSGIRSNYQGEGYIESPGWNIINKTFCPHYNQEDRARAFHLLLQKSKGNENAIALEDDCALYITDACELIGEPSRSWEFQVKNGELTKRNFI</sequence>
<dbReference type="EMBL" id="RYZZ01000014">
    <property type="protein sequence ID" value="RUQ28835.1"/>
    <property type="molecule type" value="Genomic_DNA"/>
</dbReference>
<name>A0A3S0VIS2_9BACI</name>
<dbReference type="PANTHER" id="PTHR20842">
    <property type="entry name" value="PROTEASE S51 ALPHA-ASPARTYL DIPEPTIDASE"/>
    <property type="match status" value="1"/>
</dbReference>